<comment type="pathway">
    <text evidence="1">Mycotoxin biosynthesis.</text>
</comment>
<dbReference type="Pfam" id="PF11807">
    <property type="entry name" value="UstYa"/>
    <property type="match status" value="1"/>
</dbReference>
<feature type="compositionally biased region" description="Basic and acidic residues" evidence="3">
    <location>
        <begin position="19"/>
        <end position="35"/>
    </location>
</feature>
<keyword evidence="4" id="KW-1133">Transmembrane helix</keyword>
<feature type="transmembrane region" description="Helical" evidence="4">
    <location>
        <begin position="48"/>
        <end position="68"/>
    </location>
</feature>
<dbReference type="OrthoDB" id="3687641at2759"/>
<dbReference type="InterPro" id="IPR021765">
    <property type="entry name" value="UstYa-like"/>
</dbReference>
<dbReference type="PANTHER" id="PTHR33365:SF4">
    <property type="entry name" value="CYCLOCHLOROTINE BIOSYNTHESIS PROTEIN O"/>
    <property type="match status" value="1"/>
</dbReference>
<comment type="caution">
    <text evidence="5">The sequence shown here is derived from an EMBL/GenBank/DDBJ whole genome shotgun (WGS) entry which is preliminary data.</text>
</comment>
<name>A0A3E2HG20_SCYLI</name>
<sequence>MLFLSRRPSRDPVLYEPLNEEKNDGDAHPYAREPSSRRGNFWDLRFDFWALLACIFASITVVLLGVLYRQHILLTRGPSYEHGFATELATSRSTVELVDIHFTGELAVENGQWIRRVNNSNIQYTGPPSDAIDKAWANLIQPINIDLEEDEAEGIQDTLNIVRMAVYRDYYLFPDDPSKREFTWIHLDFVRQAVQCHADMTPMKWFWSDTRKEAVLKPEAPHTCRKWDNIQQWAMDRIHVLTEVEKAKIQPRPTHGTWIP</sequence>
<gene>
    <name evidence="5" type="ORF">B7463_g3988</name>
</gene>
<evidence type="ECO:0000256" key="1">
    <source>
        <dbReference type="ARBA" id="ARBA00004685"/>
    </source>
</evidence>
<dbReference type="Proteomes" id="UP000258309">
    <property type="component" value="Unassembled WGS sequence"/>
</dbReference>
<evidence type="ECO:0000256" key="3">
    <source>
        <dbReference type="SAM" id="MobiDB-lite"/>
    </source>
</evidence>
<keyword evidence="4" id="KW-0472">Membrane</keyword>
<proteinExistence type="inferred from homology"/>
<reference evidence="5 6" key="1">
    <citation type="submission" date="2018-05" db="EMBL/GenBank/DDBJ databases">
        <title>Draft genome sequence of Scytalidium lignicola DSM 105466, a ubiquitous saprotrophic fungus.</title>
        <authorList>
            <person name="Buettner E."/>
            <person name="Gebauer A.M."/>
            <person name="Hofrichter M."/>
            <person name="Liers C."/>
            <person name="Kellner H."/>
        </authorList>
    </citation>
    <scope>NUCLEOTIDE SEQUENCE [LARGE SCALE GENOMIC DNA]</scope>
    <source>
        <strain evidence="5 6">DSM 105466</strain>
    </source>
</reference>
<comment type="similarity">
    <text evidence="2">Belongs to the ustYa family.</text>
</comment>
<keyword evidence="6" id="KW-1185">Reference proteome</keyword>
<dbReference type="AlphaFoldDB" id="A0A3E2HG20"/>
<dbReference type="GO" id="GO:0043386">
    <property type="term" value="P:mycotoxin biosynthetic process"/>
    <property type="evidence" value="ECO:0007669"/>
    <property type="project" value="InterPro"/>
</dbReference>
<organism evidence="5 6">
    <name type="scientific">Scytalidium lignicola</name>
    <name type="common">Hyphomycete</name>
    <dbReference type="NCBI Taxonomy" id="5539"/>
    <lineage>
        <taxon>Eukaryota</taxon>
        <taxon>Fungi</taxon>
        <taxon>Dikarya</taxon>
        <taxon>Ascomycota</taxon>
        <taxon>Pezizomycotina</taxon>
        <taxon>Leotiomycetes</taxon>
        <taxon>Leotiomycetes incertae sedis</taxon>
        <taxon>Scytalidium</taxon>
    </lineage>
</organism>
<dbReference type="EMBL" id="NCSJ02000056">
    <property type="protein sequence ID" value="RFU32370.1"/>
    <property type="molecule type" value="Genomic_DNA"/>
</dbReference>
<feature type="region of interest" description="Disordered" evidence="3">
    <location>
        <begin position="15"/>
        <end position="35"/>
    </location>
</feature>
<dbReference type="PANTHER" id="PTHR33365">
    <property type="entry name" value="YALI0B05434P"/>
    <property type="match status" value="1"/>
</dbReference>
<evidence type="ECO:0000313" key="5">
    <source>
        <dbReference type="EMBL" id="RFU32370.1"/>
    </source>
</evidence>
<feature type="non-terminal residue" evidence="5">
    <location>
        <position position="1"/>
    </location>
</feature>
<keyword evidence="4" id="KW-0812">Transmembrane</keyword>
<evidence type="ECO:0000256" key="4">
    <source>
        <dbReference type="SAM" id="Phobius"/>
    </source>
</evidence>
<feature type="non-terminal residue" evidence="5">
    <location>
        <position position="260"/>
    </location>
</feature>
<protein>
    <submittedName>
        <fullName evidence="5">Uncharacterized protein</fullName>
    </submittedName>
</protein>
<evidence type="ECO:0000313" key="6">
    <source>
        <dbReference type="Proteomes" id="UP000258309"/>
    </source>
</evidence>
<evidence type="ECO:0000256" key="2">
    <source>
        <dbReference type="ARBA" id="ARBA00035112"/>
    </source>
</evidence>
<accession>A0A3E2HG20</accession>